<protein>
    <recommendedName>
        <fullName evidence="2 5">Basal-body rod modification protein FlgD</fullName>
    </recommendedName>
</protein>
<keyword evidence="3 5" id="KW-1005">Bacterial flagellum biogenesis</keyword>
<reference evidence="9 10" key="1">
    <citation type="submission" date="2020-03" db="EMBL/GenBank/DDBJ databases">
        <title>Genomic Encyclopedia of Type Strains, Phase IV (KMG-IV): sequencing the most valuable type-strain genomes for metagenomic binning, comparative biology and taxonomic classification.</title>
        <authorList>
            <person name="Goeker M."/>
        </authorList>
    </citation>
    <scope>NUCLEOTIDE SEQUENCE [LARGE SCALE GENOMIC DNA]</scope>
    <source>
        <strain evidence="9 10">DSM 4733</strain>
    </source>
</reference>
<sequence length="236" mass="23878">MTTVNTATNTPATNGTANASSTGLNGDFTMFLKLLTTQMQNQDPLSPMDTAQYTQQLVQYSQVEQSMAQTNTLKSILSALGTQNLTQASSLIGRAVEVDSPVAGLTGTQAAQWSWSTPRDAASVVATISDASGKVVDTRTVQVTGNSGTLAWDGLTSGGREMPAGKYSLSLKALDSSGTQLTSTVHSIGTVSDVQLSNGAVLVTVNGSQVEAGKLIRIGGAGAGTGTGTGSGNSGA</sequence>
<evidence type="ECO:0000256" key="4">
    <source>
        <dbReference type="ARBA" id="ARBA00024746"/>
    </source>
</evidence>
<keyword evidence="9" id="KW-0969">Cilium</keyword>
<evidence type="ECO:0000256" key="3">
    <source>
        <dbReference type="ARBA" id="ARBA00022795"/>
    </source>
</evidence>
<feature type="region of interest" description="Disordered" evidence="6">
    <location>
        <begin position="1"/>
        <end position="21"/>
    </location>
</feature>
<name>A0A7X5V289_9SPHN</name>
<proteinExistence type="inferred from homology"/>
<dbReference type="Gene3D" id="2.60.40.4070">
    <property type="match status" value="1"/>
</dbReference>
<dbReference type="RefSeq" id="WP_167300881.1">
    <property type="nucleotide sequence ID" value="NZ_JAASQV010000003.1"/>
</dbReference>
<evidence type="ECO:0000256" key="5">
    <source>
        <dbReference type="RuleBase" id="RU362076"/>
    </source>
</evidence>
<feature type="domain" description="FlgD Tudor-like" evidence="8">
    <location>
        <begin position="85"/>
        <end position="210"/>
    </location>
</feature>
<dbReference type="Pfam" id="PF13860">
    <property type="entry name" value="FlgD_ig"/>
    <property type="match status" value="1"/>
</dbReference>
<comment type="similarity">
    <text evidence="1 5">Belongs to the FlgD family.</text>
</comment>
<dbReference type="InterPro" id="IPR025965">
    <property type="entry name" value="FlgD/Vpr_Ig-like"/>
</dbReference>
<comment type="caution">
    <text evidence="9">The sequence shown here is derived from an EMBL/GenBank/DDBJ whole genome shotgun (WGS) entry which is preliminary data.</text>
</comment>
<keyword evidence="9" id="KW-0966">Cell projection</keyword>
<dbReference type="Gene3D" id="2.30.30.910">
    <property type="match status" value="1"/>
</dbReference>
<dbReference type="GO" id="GO:0044781">
    <property type="term" value="P:bacterial-type flagellum organization"/>
    <property type="evidence" value="ECO:0007669"/>
    <property type="project" value="UniProtKB-UniRule"/>
</dbReference>
<dbReference type="Pfam" id="PF13861">
    <property type="entry name" value="FLgD_tudor"/>
    <property type="match status" value="1"/>
</dbReference>
<organism evidence="9 10">
    <name type="scientific">Sphingomonas leidyi</name>
    <dbReference type="NCBI Taxonomy" id="68569"/>
    <lineage>
        <taxon>Bacteria</taxon>
        <taxon>Pseudomonadati</taxon>
        <taxon>Pseudomonadota</taxon>
        <taxon>Alphaproteobacteria</taxon>
        <taxon>Sphingomonadales</taxon>
        <taxon>Sphingomonadaceae</taxon>
        <taxon>Sphingomonas</taxon>
    </lineage>
</organism>
<gene>
    <name evidence="9" type="ORF">FHR20_003546</name>
</gene>
<evidence type="ECO:0000313" key="10">
    <source>
        <dbReference type="Proteomes" id="UP000564677"/>
    </source>
</evidence>
<comment type="function">
    <text evidence="4 5">Required for flagellar hook formation. May act as a scaffolding protein.</text>
</comment>
<evidence type="ECO:0000256" key="2">
    <source>
        <dbReference type="ARBA" id="ARBA00016013"/>
    </source>
</evidence>
<keyword evidence="9" id="KW-0282">Flagellum</keyword>
<dbReference type="Proteomes" id="UP000564677">
    <property type="component" value="Unassembled WGS sequence"/>
</dbReference>
<dbReference type="Pfam" id="PF03963">
    <property type="entry name" value="FlgD"/>
    <property type="match status" value="1"/>
</dbReference>
<evidence type="ECO:0000256" key="1">
    <source>
        <dbReference type="ARBA" id="ARBA00010577"/>
    </source>
</evidence>
<dbReference type="InterPro" id="IPR005648">
    <property type="entry name" value="FlgD"/>
</dbReference>
<evidence type="ECO:0000313" key="9">
    <source>
        <dbReference type="EMBL" id="NIJ66573.1"/>
    </source>
</evidence>
<feature type="domain" description="FlgD/Vpr Ig-like" evidence="7">
    <location>
        <begin position="105"/>
        <end position="175"/>
    </location>
</feature>
<keyword evidence="10" id="KW-1185">Reference proteome</keyword>
<evidence type="ECO:0000259" key="8">
    <source>
        <dbReference type="Pfam" id="PF13861"/>
    </source>
</evidence>
<evidence type="ECO:0000259" key="7">
    <source>
        <dbReference type="Pfam" id="PF13860"/>
    </source>
</evidence>
<evidence type="ECO:0000256" key="6">
    <source>
        <dbReference type="SAM" id="MobiDB-lite"/>
    </source>
</evidence>
<dbReference type="AlphaFoldDB" id="A0A7X5V289"/>
<dbReference type="EMBL" id="JAASQV010000003">
    <property type="protein sequence ID" value="NIJ66573.1"/>
    <property type="molecule type" value="Genomic_DNA"/>
</dbReference>
<dbReference type="InterPro" id="IPR025963">
    <property type="entry name" value="FLgD_Tudor"/>
</dbReference>
<accession>A0A7X5V289</accession>